<protein>
    <submittedName>
        <fullName evidence="1">Uncharacterized protein</fullName>
    </submittedName>
</protein>
<accession>A0AAV1J0P2</accession>
<gene>
    <name evidence="1" type="ORF">LNINA_LOCUS2557</name>
</gene>
<evidence type="ECO:0000313" key="1">
    <source>
        <dbReference type="EMBL" id="CAK1542693.1"/>
    </source>
</evidence>
<sequence>MVNLIIFNGSFPTDLNSLSTRNFSELMDSDGLELSKNYNVSMINSIGPLRAVTMPLVKPRDKHRKRPNAVQNHTSVTRHEALLDLLYS</sequence>
<comment type="caution">
    <text evidence="1">The sequence shown here is derived from an EMBL/GenBank/DDBJ whole genome shotgun (WGS) entry which is preliminary data.</text>
</comment>
<dbReference type="EMBL" id="CAVLEF010000003">
    <property type="protein sequence ID" value="CAK1542693.1"/>
    <property type="molecule type" value="Genomic_DNA"/>
</dbReference>
<reference evidence="1 2" key="1">
    <citation type="submission" date="2023-11" db="EMBL/GenBank/DDBJ databases">
        <authorList>
            <person name="Okamura Y."/>
        </authorList>
    </citation>
    <scope>NUCLEOTIDE SEQUENCE [LARGE SCALE GENOMIC DNA]</scope>
</reference>
<dbReference type="AlphaFoldDB" id="A0AAV1J0P2"/>
<keyword evidence="2" id="KW-1185">Reference proteome</keyword>
<organism evidence="1 2">
    <name type="scientific">Leptosia nina</name>
    <dbReference type="NCBI Taxonomy" id="320188"/>
    <lineage>
        <taxon>Eukaryota</taxon>
        <taxon>Metazoa</taxon>
        <taxon>Ecdysozoa</taxon>
        <taxon>Arthropoda</taxon>
        <taxon>Hexapoda</taxon>
        <taxon>Insecta</taxon>
        <taxon>Pterygota</taxon>
        <taxon>Neoptera</taxon>
        <taxon>Endopterygota</taxon>
        <taxon>Lepidoptera</taxon>
        <taxon>Glossata</taxon>
        <taxon>Ditrysia</taxon>
        <taxon>Papilionoidea</taxon>
        <taxon>Pieridae</taxon>
        <taxon>Pierinae</taxon>
        <taxon>Leptosia</taxon>
    </lineage>
</organism>
<evidence type="ECO:0000313" key="2">
    <source>
        <dbReference type="Proteomes" id="UP001497472"/>
    </source>
</evidence>
<dbReference type="Proteomes" id="UP001497472">
    <property type="component" value="Unassembled WGS sequence"/>
</dbReference>
<proteinExistence type="predicted"/>
<name>A0AAV1J0P2_9NEOP</name>